<gene>
    <name evidence="1" type="ORF">ABW06_02470</name>
</gene>
<dbReference type="Proteomes" id="UP000036196">
    <property type="component" value="Unassembled WGS sequence"/>
</dbReference>
<accession>A0A0J5LCK6</accession>
<dbReference type="PANTHER" id="PTHR41517:SF1">
    <property type="entry name" value="CUPIN"/>
    <property type="match status" value="1"/>
</dbReference>
<dbReference type="GO" id="GO:0051213">
    <property type="term" value="F:dioxygenase activity"/>
    <property type="evidence" value="ECO:0007669"/>
    <property type="project" value="InterPro"/>
</dbReference>
<proteinExistence type="predicted"/>
<dbReference type="Gene3D" id="2.60.120.10">
    <property type="entry name" value="Jelly Rolls"/>
    <property type="match status" value="2"/>
</dbReference>
<dbReference type="CDD" id="cd02216">
    <property type="entry name" value="cupin_GDO-like_N"/>
    <property type="match status" value="1"/>
</dbReference>
<comment type="caution">
    <text evidence="1">The sequence shown here is derived from an EMBL/GenBank/DDBJ whole genome shotgun (WGS) entry which is preliminary data.</text>
</comment>
<keyword evidence="2" id="KW-1185">Reference proteome</keyword>
<dbReference type="SUPFAM" id="SSF51182">
    <property type="entry name" value="RmlC-like cupins"/>
    <property type="match status" value="1"/>
</dbReference>
<sequence>MTDSIIERRAAADAEADAIFYEYSKAANPIGAKIISRVPYHIFPASLYQDGETRVVPLDLSEALASPVPATGPGLLANFIRVNAGESLALDPLATSQIFYVIDGSGRAEQDGQHIALEKGAFLALPGGLPATLSADATLKLYYVNDAPLLNYLGATSVTPRFRPTLYEAGRAAAELRRAAEEKEAASRSRISVLLGNANFPHTRTVTHVLWAMYGTLPAHSVQKPHRHQSIALDFIVDCPPGCYTLVGTRLDESGAIADATRVDWAPGMSFVTPPGYWHAHINESGQAATLIPIQDAGLQTWLRALDIRFT</sequence>
<dbReference type="STRING" id="61647.LG71_13255"/>
<evidence type="ECO:0000313" key="2">
    <source>
        <dbReference type="Proteomes" id="UP000036196"/>
    </source>
</evidence>
<dbReference type="InterPro" id="IPR047183">
    <property type="entry name" value="GDO-like"/>
</dbReference>
<name>A0A0J5LCK6_PLUGE</name>
<dbReference type="InterPro" id="IPR011051">
    <property type="entry name" value="RmlC_Cupin_sf"/>
</dbReference>
<dbReference type="RefSeq" id="WP_048278075.1">
    <property type="nucleotide sequence ID" value="NZ_LDZF01000002.1"/>
</dbReference>
<evidence type="ECO:0000313" key="1">
    <source>
        <dbReference type="EMBL" id="KMK16099.1"/>
    </source>
</evidence>
<dbReference type="eggNOG" id="COG3435">
    <property type="taxonomic scope" value="Bacteria"/>
</dbReference>
<dbReference type="PANTHER" id="PTHR41517">
    <property type="entry name" value="1,2-DIOXYGENASE PROTEIN-RELATED"/>
    <property type="match status" value="1"/>
</dbReference>
<protein>
    <submittedName>
        <fullName evidence="1">Cupin</fullName>
    </submittedName>
</protein>
<organism evidence="1 2">
    <name type="scientific">Pluralibacter gergoviae</name>
    <name type="common">Enterobacter gergoviae</name>
    <dbReference type="NCBI Taxonomy" id="61647"/>
    <lineage>
        <taxon>Bacteria</taxon>
        <taxon>Pseudomonadati</taxon>
        <taxon>Pseudomonadota</taxon>
        <taxon>Gammaproteobacteria</taxon>
        <taxon>Enterobacterales</taxon>
        <taxon>Enterobacteriaceae</taxon>
        <taxon>Pluralibacter</taxon>
    </lineage>
</organism>
<dbReference type="PATRIC" id="fig|61647.15.peg.1893"/>
<dbReference type="EMBL" id="LDZF01000002">
    <property type="protein sequence ID" value="KMK16099.1"/>
    <property type="molecule type" value="Genomic_DNA"/>
</dbReference>
<reference evidence="1 2" key="1">
    <citation type="submission" date="2015-05" db="EMBL/GenBank/DDBJ databases">
        <title>Genome sequences of Pluralibacter gergoviae.</title>
        <authorList>
            <person name="Greninger A.L."/>
            <person name="Miller S."/>
        </authorList>
    </citation>
    <scope>NUCLEOTIDE SEQUENCE [LARGE SCALE GENOMIC DNA]</scope>
    <source>
        <strain evidence="1 2">JS81F13</strain>
    </source>
</reference>
<dbReference type="InterPro" id="IPR014710">
    <property type="entry name" value="RmlC-like_jellyroll"/>
</dbReference>
<dbReference type="AlphaFoldDB" id="A0A0J5LCK6"/>